<dbReference type="Proteomes" id="UP000789375">
    <property type="component" value="Unassembled WGS sequence"/>
</dbReference>
<comment type="caution">
    <text evidence="1">The sequence shown here is derived from an EMBL/GenBank/DDBJ whole genome shotgun (WGS) entry which is preliminary data.</text>
</comment>
<sequence length="162" mass="18435">MEKFNPKRIFKTDKKSKVEKLTEKIGVEPFALPTYLQNENNAALILQAIKQMNVDDTAIFIQWNHQGFNDTTMPNCRNGVYGQTLDAIVAYIVGSGGVNFYDMNTLFLFKGNFAIASCQYGFPHWSHHQTGIPDVCHSICRINKLSTTGRIDYEPFDYPFVV</sequence>
<evidence type="ECO:0000313" key="2">
    <source>
        <dbReference type="Proteomes" id="UP000789375"/>
    </source>
</evidence>
<proteinExistence type="predicted"/>
<evidence type="ECO:0000313" key="1">
    <source>
        <dbReference type="EMBL" id="CAG8465523.1"/>
    </source>
</evidence>
<protein>
    <submittedName>
        <fullName evidence="1">590_t:CDS:1</fullName>
    </submittedName>
</protein>
<accession>A0A9N8VYA3</accession>
<dbReference type="AlphaFoldDB" id="A0A9N8VYA3"/>
<dbReference type="EMBL" id="CAJVPP010000288">
    <property type="protein sequence ID" value="CAG8465523.1"/>
    <property type="molecule type" value="Genomic_DNA"/>
</dbReference>
<name>A0A9N8VYA3_FUNMO</name>
<gene>
    <name evidence="1" type="ORF">FMOSSE_LOCUS2255</name>
</gene>
<keyword evidence="2" id="KW-1185">Reference proteome</keyword>
<organism evidence="1 2">
    <name type="scientific">Funneliformis mosseae</name>
    <name type="common">Endomycorrhizal fungus</name>
    <name type="synonym">Glomus mosseae</name>
    <dbReference type="NCBI Taxonomy" id="27381"/>
    <lineage>
        <taxon>Eukaryota</taxon>
        <taxon>Fungi</taxon>
        <taxon>Fungi incertae sedis</taxon>
        <taxon>Mucoromycota</taxon>
        <taxon>Glomeromycotina</taxon>
        <taxon>Glomeromycetes</taxon>
        <taxon>Glomerales</taxon>
        <taxon>Glomeraceae</taxon>
        <taxon>Funneliformis</taxon>
    </lineage>
</organism>
<reference evidence="1" key="1">
    <citation type="submission" date="2021-06" db="EMBL/GenBank/DDBJ databases">
        <authorList>
            <person name="Kallberg Y."/>
            <person name="Tangrot J."/>
            <person name="Rosling A."/>
        </authorList>
    </citation>
    <scope>NUCLEOTIDE SEQUENCE</scope>
    <source>
        <strain evidence="1">87-6 pot B 2015</strain>
    </source>
</reference>